<feature type="transmembrane region" description="Helical" evidence="2">
    <location>
        <begin position="136"/>
        <end position="157"/>
    </location>
</feature>
<dbReference type="AlphaFoldDB" id="A0AAV4BVW4"/>
<evidence type="ECO:0000256" key="1">
    <source>
        <dbReference type="SAM" id="MobiDB-lite"/>
    </source>
</evidence>
<protein>
    <submittedName>
        <fullName evidence="3">Uncharacterized protein</fullName>
    </submittedName>
</protein>
<evidence type="ECO:0000313" key="4">
    <source>
        <dbReference type="Proteomes" id="UP000735302"/>
    </source>
</evidence>
<keyword evidence="4" id="KW-1185">Reference proteome</keyword>
<keyword evidence="2" id="KW-0472">Membrane</keyword>
<accession>A0AAV4BVW4</accession>
<reference evidence="3 4" key="1">
    <citation type="journal article" date="2021" name="Elife">
        <title>Chloroplast acquisition without the gene transfer in kleptoplastic sea slugs, Plakobranchus ocellatus.</title>
        <authorList>
            <person name="Maeda T."/>
            <person name="Takahashi S."/>
            <person name="Yoshida T."/>
            <person name="Shimamura S."/>
            <person name="Takaki Y."/>
            <person name="Nagai Y."/>
            <person name="Toyoda A."/>
            <person name="Suzuki Y."/>
            <person name="Arimoto A."/>
            <person name="Ishii H."/>
            <person name="Satoh N."/>
            <person name="Nishiyama T."/>
            <person name="Hasebe M."/>
            <person name="Maruyama T."/>
            <person name="Minagawa J."/>
            <person name="Obokata J."/>
            <person name="Shigenobu S."/>
        </authorList>
    </citation>
    <scope>NUCLEOTIDE SEQUENCE [LARGE SCALE GENOMIC DNA]</scope>
</reference>
<evidence type="ECO:0000256" key="2">
    <source>
        <dbReference type="SAM" id="Phobius"/>
    </source>
</evidence>
<organism evidence="3 4">
    <name type="scientific">Plakobranchus ocellatus</name>
    <dbReference type="NCBI Taxonomy" id="259542"/>
    <lineage>
        <taxon>Eukaryota</taxon>
        <taxon>Metazoa</taxon>
        <taxon>Spiralia</taxon>
        <taxon>Lophotrochozoa</taxon>
        <taxon>Mollusca</taxon>
        <taxon>Gastropoda</taxon>
        <taxon>Heterobranchia</taxon>
        <taxon>Euthyneura</taxon>
        <taxon>Panpulmonata</taxon>
        <taxon>Sacoglossa</taxon>
        <taxon>Placobranchoidea</taxon>
        <taxon>Plakobranchidae</taxon>
        <taxon>Plakobranchus</taxon>
    </lineage>
</organism>
<dbReference type="EMBL" id="BLXT01005465">
    <property type="protein sequence ID" value="GFO22944.1"/>
    <property type="molecule type" value="Genomic_DNA"/>
</dbReference>
<keyword evidence="2" id="KW-1133">Transmembrane helix</keyword>
<dbReference type="Proteomes" id="UP000735302">
    <property type="component" value="Unassembled WGS sequence"/>
</dbReference>
<proteinExistence type="predicted"/>
<name>A0AAV4BVW4_9GAST</name>
<comment type="caution">
    <text evidence="3">The sequence shown here is derived from an EMBL/GenBank/DDBJ whole genome shotgun (WGS) entry which is preliminary data.</text>
</comment>
<keyword evidence="2" id="KW-0812">Transmembrane</keyword>
<sequence length="176" mass="20871">MHNKALRPSSRSGLWWWRGSNPRQKDICRSQGGLISYSTTGAAAPQFEPECYKDLNACLLDTTPFHRAWEKQSCLLYDECHCFNEDDNDDDEEEDEVEEEEEEEEEEKEEEEEEGEEEKDDDDDDEIIMMMMMMMLMMMMMMMMLIMMMMMTMTILISSKLTHKGRECSLNFIEFI</sequence>
<feature type="region of interest" description="Disordered" evidence="1">
    <location>
        <begin position="85"/>
        <end position="126"/>
    </location>
</feature>
<gene>
    <name evidence="3" type="ORF">PoB_004944900</name>
</gene>
<evidence type="ECO:0000313" key="3">
    <source>
        <dbReference type="EMBL" id="GFO22944.1"/>
    </source>
</evidence>